<evidence type="ECO:0000313" key="1">
    <source>
        <dbReference type="EMBL" id="KAI0051212.1"/>
    </source>
</evidence>
<comment type="caution">
    <text evidence="1">The sequence shown here is derived from an EMBL/GenBank/DDBJ whole genome shotgun (WGS) entry which is preliminary data.</text>
</comment>
<evidence type="ECO:0000313" key="2">
    <source>
        <dbReference type="Proteomes" id="UP000814033"/>
    </source>
</evidence>
<dbReference type="EMBL" id="MU275854">
    <property type="protein sequence ID" value="KAI0051212.1"/>
    <property type="molecule type" value="Genomic_DNA"/>
</dbReference>
<sequence length="233" mass="26621">MARTTFTFPVFQDAPGRYRMTVNLGSVTMPSGSSIDINFGNGRVTVSTEGEPTVNGAGSARYGVHMQTETEAEARERMRWEEGMRRAREAEQQRAREQKERRRRHEQARFERDLSLAITVRAWKDYQAGWARLLFAPVLTFEDIPWPLVDAPQSAADIHAGSVEEFLLSPAHSTGIAHKERLRIALLRWHPDKFARVLARVAEEDREFVKEGAEVVARHLSLFLERENARGQH</sequence>
<organism evidence="1 2">
    <name type="scientific">Auriscalpium vulgare</name>
    <dbReference type="NCBI Taxonomy" id="40419"/>
    <lineage>
        <taxon>Eukaryota</taxon>
        <taxon>Fungi</taxon>
        <taxon>Dikarya</taxon>
        <taxon>Basidiomycota</taxon>
        <taxon>Agaricomycotina</taxon>
        <taxon>Agaricomycetes</taxon>
        <taxon>Russulales</taxon>
        <taxon>Auriscalpiaceae</taxon>
        <taxon>Auriscalpium</taxon>
    </lineage>
</organism>
<keyword evidence="2" id="KW-1185">Reference proteome</keyword>
<reference evidence="1" key="2">
    <citation type="journal article" date="2022" name="New Phytol.">
        <title>Evolutionary transition to the ectomycorrhizal habit in the genomes of a hyperdiverse lineage of mushroom-forming fungi.</title>
        <authorList>
            <person name="Looney B."/>
            <person name="Miyauchi S."/>
            <person name="Morin E."/>
            <person name="Drula E."/>
            <person name="Courty P.E."/>
            <person name="Kohler A."/>
            <person name="Kuo A."/>
            <person name="LaButti K."/>
            <person name="Pangilinan J."/>
            <person name="Lipzen A."/>
            <person name="Riley R."/>
            <person name="Andreopoulos W."/>
            <person name="He G."/>
            <person name="Johnson J."/>
            <person name="Nolan M."/>
            <person name="Tritt A."/>
            <person name="Barry K.W."/>
            <person name="Grigoriev I.V."/>
            <person name="Nagy L.G."/>
            <person name="Hibbett D."/>
            <person name="Henrissat B."/>
            <person name="Matheny P.B."/>
            <person name="Labbe J."/>
            <person name="Martin F.M."/>
        </authorList>
    </citation>
    <scope>NUCLEOTIDE SEQUENCE</scope>
    <source>
        <strain evidence="1">FP105234-sp</strain>
    </source>
</reference>
<accession>A0ACB8S4X5</accession>
<name>A0ACB8S4X5_9AGAM</name>
<proteinExistence type="predicted"/>
<protein>
    <submittedName>
        <fullName evidence="1">Uncharacterized protein</fullName>
    </submittedName>
</protein>
<gene>
    <name evidence="1" type="ORF">FA95DRAFT_1554789</name>
</gene>
<reference evidence="1" key="1">
    <citation type="submission" date="2021-02" db="EMBL/GenBank/DDBJ databases">
        <authorList>
            <consortium name="DOE Joint Genome Institute"/>
            <person name="Ahrendt S."/>
            <person name="Looney B.P."/>
            <person name="Miyauchi S."/>
            <person name="Morin E."/>
            <person name="Drula E."/>
            <person name="Courty P.E."/>
            <person name="Chicoki N."/>
            <person name="Fauchery L."/>
            <person name="Kohler A."/>
            <person name="Kuo A."/>
            <person name="Labutti K."/>
            <person name="Pangilinan J."/>
            <person name="Lipzen A."/>
            <person name="Riley R."/>
            <person name="Andreopoulos W."/>
            <person name="He G."/>
            <person name="Johnson J."/>
            <person name="Barry K.W."/>
            <person name="Grigoriev I.V."/>
            <person name="Nagy L."/>
            <person name="Hibbett D."/>
            <person name="Henrissat B."/>
            <person name="Matheny P.B."/>
            <person name="Labbe J."/>
            <person name="Martin F."/>
        </authorList>
    </citation>
    <scope>NUCLEOTIDE SEQUENCE</scope>
    <source>
        <strain evidence="1">FP105234-sp</strain>
    </source>
</reference>
<dbReference type="Proteomes" id="UP000814033">
    <property type="component" value="Unassembled WGS sequence"/>
</dbReference>